<evidence type="ECO:0000313" key="11">
    <source>
        <dbReference type="EMBL" id="PQJ09779.1"/>
    </source>
</evidence>
<dbReference type="PANTHER" id="PTHR33540">
    <property type="entry name" value="TRNA THREONYLCARBAMOYLADENOSINE BIOSYNTHESIS PROTEIN TSAE"/>
    <property type="match status" value="1"/>
</dbReference>
<dbReference type="NCBIfam" id="TIGR00150">
    <property type="entry name" value="T6A_YjeE"/>
    <property type="match status" value="1"/>
</dbReference>
<dbReference type="OrthoDB" id="9815896at2"/>
<reference evidence="11 12" key="1">
    <citation type="submission" date="2018-01" db="EMBL/GenBank/DDBJ databases">
        <title>A novel member of the phylum Bacteroidetes isolated from glacier ice.</title>
        <authorList>
            <person name="Liu Q."/>
            <person name="Xin Y.-H."/>
        </authorList>
    </citation>
    <scope>NUCLEOTIDE SEQUENCE [LARGE SCALE GENOMIC DNA]</scope>
    <source>
        <strain evidence="11 12">RB1R16</strain>
    </source>
</reference>
<dbReference type="SUPFAM" id="SSF52540">
    <property type="entry name" value="P-loop containing nucleoside triphosphate hydrolases"/>
    <property type="match status" value="1"/>
</dbReference>
<gene>
    <name evidence="11" type="ORF">CJD36_017785</name>
</gene>
<dbReference type="GO" id="GO:0016740">
    <property type="term" value="F:transferase activity"/>
    <property type="evidence" value="ECO:0007669"/>
    <property type="project" value="UniProtKB-KW"/>
</dbReference>
<evidence type="ECO:0000256" key="1">
    <source>
        <dbReference type="ARBA" id="ARBA00004496"/>
    </source>
</evidence>
<keyword evidence="6" id="KW-0479">Metal-binding</keyword>
<evidence type="ECO:0000256" key="6">
    <source>
        <dbReference type="ARBA" id="ARBA00022723"/>
    </source>
</evidence>
<dbReference type="Proteomes" id="UP000239872">
    <property type="component" value="Unassembled WGS sequence"/>
</dbReference>
<protein>
    <recommendedName>
        <fullName evidence="3">tRNA threonylcarbamoyladenosine biosynthesis protein TsaE</fullName>
    </recommendedName>
    <alternativeName>
        <fullName evidence="10">t(6)A37 threonylcarbamoyladenosine biosynthesis protein TsaE</fullName>
    </alternativeName>
</protein>
<accession>A0A2S7SS83</accession>
<evidence type="ECO:0000256" key="8">
    <source>
        <dbReference type="ARBA" id="ARBA00022840"/>
    </source>
</evidence>
<proteinExistence type="inferred from homology"/>
<sequence>MEKTLLECRYTLKELEQILQKFWNVAEKYPVIAFSGDMGAGKTTFIHKLCDMLEVEDTVSSPTFSLINEYHYNKAGKDTTIYHMDWYRLKSEEEAISAGIEDCMQQAIRQNMYCFIEWPEKAMSLLPRSTLWVKIETLSETERVMSIGQFDNSAI</sequence>
<organism evidence="11 12">
    <name type="scientific">Flavipsychrobacter stenotrophus</name>
    <dbReference type="NCBI Taxonomy" id="2077091"/>
    <lineage>
        <taxon>Bacteria</taxon>
        <taxon>Pseudomonadati</taxon>
        <taxon>Bacteroidota</taxon>
        <taxon>Chitinophagia</taxon>
        <taxon>Chitinophagales</taxon>
        <taxon>Chitinophagaceae</taxon>
        <taxon>Flavipsychrobacter</taxon>
    </lineage>
</organism>
<keyword evidence="12" id="KW-1185">Reference proteome</keyword>
<evidence type="ECO:0000256" key="2">
    <source>
        <dbReference type="ARBA" id="ARBA00007599"/>
    </source>
</evidence>
<dbReference type="GO" id="GO:0046872">
    <property type="term" value="F:metal ion binding"/>
    <property type="evidence" value="ECO:0007669"/>
    <property type="project" value="UniProtKB-KW"/>
</dbReference>
<dbReference type="Pfam" id="PF02367">
    <property type="entry name" value="TsaE"/>
    <property type="match status" value="1"/>
</dbReference>
<comment type="caution">
    <text evidence="11">The sequence shown here is derived from an EMBL/GenBank/DDBJ whole genome shotgun (WGS) entry which is preliminary data.</text>
</comment>
<evidence type="ECO:0000256" key="10">
    <source>
        <dbReference type="ARBA" id="ARBA00032441"/>
    </source>
</evidence>
<evidence type="ECO:0000313" key="12">
    <source>
        <dbReference type="Proteomes" id="UP000239872"/>
    </source>
</evidence>
<dbReference type="EMBL" id="PPSL01000005">
    <property type="protein sequence ID" value="PQJ09779.1"/>
    <property type="molecule type" value="Genomic_DNA"/>
</dbReference>
<keyword evidence="9" id="KW-0460">Magnesium</keyword>
<evidence type="ECO:0000256" key="9">
    <source>
        <dbReference type="ARBA" id="ARBA00022842"/>
    </source>
</evidence>
<keyword evidence="7" id="KW-0547">Nucleotide-binding</keyword>
<comment type="subcellular location">
    <subcellularLocation>
        <location evidence="1">Cytoplasm</location>
    </subcellularLocation>
</comment>
<dbReference type="GO" id="GO:0005524">
    <property type="term" value="F:ATP binding"/>
    <property type="evidence" value="ECO:0007669"/>
    <property type="project" value="UniProtKB-KW"/>
</dbReference>
<dbReference type="InterPro" id="IPR027417">
    <property type="entry name" value="P-loop_NTPase"/>
</dbReference>
<dbReference type="AlphaFoldDB" id="A0A2S7SS83"/>
<name>A0A2S7SS83_9BACT</name>
<keyword evidence="8" id="KW-0067">ATP-binding</keyword>
<evidence type="ECO:0000256" key="7">
    <source>
        <dbReference type="ARBA" id="ARBA00022741"/>
    </source>
</evidence>
<dbReference type="PANTHER" id="PTHR33540:SF2">
    <property type="entry name" value="TRNA THREONYLCARBAMOYLADENOSINE BIOSYNTHESIS PROTEIN TSAE"/>
    <property type="match status" value="1"/>
</dbReference>
<evidence type="ECO:0000256" key="4">
    <source>
        <dbReference type="ARBA" id="ARBA00022490"/>
    </source>
</evidence>
<dbReference type="InterPro" id="IPR003442">
    <property type="entry name" value="T6A_TsaE"/>
</dbReference>
<evidence type="ECO:0000256" key="5">
    <source>
        <dbReference type="ARBA" id="ARBA00022694"/>
    </source>
</evidence>
<keyword evidence="11" id="KW-0808">Transferase</keyword>
<comment type="similarity">
    <text evidence="2">Belongs to the TsaE family.</text>
</comment>
<keyword evidence="4" id="KW-0963">Cytoplasm</keyword>
<evidence type="ECO:0000256" key="3">
    <source>
        <dbReference type="ARBA" id="ARBA00019010"/>
    </source>
</evidence>
<keyword evidence="5" id="KW-0819">tRNA processing</keyword>
<dbReference type="RefSeq" id="WP_105040551.1">
    <property type="nucleotide sequence ID" value="NZ_PPSL01000005.1"/>
</dbReference>
<dbReference type="GO" id="GO:0002949">
    <property type="term" value="P:tRNA threonylcarbamoyladenosine modification"/>
    <property type="evidence" value="ECO:0007669"/>
    <property type="project" value="InterPro"/>
</dbReference>
<dbReference type="GO" id="GO:0005737">
    <property type="term" value="C:cytoplasm"/>
    <property type="evidence" value="ECO:0007669"/>
    <property type="project" value="UniProtKB-SubCell"/>
</dbReference>
<dbReference type="Gene3D" id="3.40.50.300">
    <property type="entry name" value="P-loop containing nucleotide triphosphate hydrolases"/>
    <property type="match status" value="1"/>
</dbReference>